<evidence type="ECO:0000313" key="3">
    <source>
        <dbReference type="EMBL" id="TDO37279.1"/>
    </source>
</evidence>
<gene>
    <name evidence="3" type="ORF">C8E87_0893</name>
</gene>
<dbReference type="Proteomes" id="UP000294901">
    <property type="component" value="Unassembled WGS sequence"/>
</dbReference>
<evidence type="ECO:0000313" key="4">
    <source>
        <dbReference type="Proteomes" id="UP000294901"/>
    </source>
</evidence>
<dbReference type="RefSeq" id="WP_239080274.1">
    <property type="nucleotide sequence ID" value="NZ_BOMD01000056.1"/>
</dbReference>
<protein>
    <submittedName>
        <fullName evidence="3">Uncharacterized protein</fullName>
    </submittedName>
</protein>
<evidence type="ECO:0000256" key="1">
    <source>
        <dbReference type="SAM" id="MobiDB-lite"/>
    </source>
</evidence>
<evidence type="ECO:0000256" key="2">
    <source>
        <dbReference type="SAM" id="Phobius"/>
    </source>
</evidence>
<comment type="caution">
    <text evidence="3">The sequence shown here is derived from an EMBL/GenBank/DDBJ whole genome shotgun (WGS) entry which is preliminary data.</text>
</comment>
<feature type="compositionally biased region" description="Low complexity" evidence="1">
    <location>
        <begin position="75"/>
        <end position="89"/>
    </location>
</feature>
<accession>A0A4R6JMB1</accession>
<keyword evidence="4" id="KW-1185">Reference proteome</keyword>
<keyword evidence="2" id="KW-1133">Transmembrane helix</keyword>
<reference evidence="3 4" key="1">
    <citation type="submission" date="2019-03" db="EMBL/GenBank/DDBJ databases">
        <title>Sequencing the genomes of 1000 actinobacteria strains.</title>
        <authorList>
            <person name="Klenk H.-P."/>
        </authorList>
    </citation>
    <scope>NUCLEOTIDE SEQUENCE [LARGE SCALE GENOMIC DNA]</scope>
    <source>
        <strain evidence="3 4">DSM 43805</strain>
    </source>
</reference>
<feature type="region of interest" description="Disordered" evidence="1">
    <location>
        <begin position="64"/>
        <end position="89"/>
    </location>
</feature>
<dbReference type="AlphaFoldDB" id="A0A4R6JMB1"/>
<dbReference type="Pfam" id="PF19950">
    <property type="entry name" value="DUF6412"/>
    <property type="match status" value="1"/>
</dbReference>
<keyword evidence="2" id="KW-0472">Membrane</keyword>
<dbReference type="EMBL" id="SNWR01000001">
    <property type="protein sequence ID" value="TDO37279.1"/>
    <property type="molecule type" value="Genomic_DNA"/>
</dbReference>
<proteinExistence type="predicted"/>
<name>A0A4R6JMB1_9ACTN</name>
<feature type="transmembrane region" description="Helical" evidence="2">
    <location>
        <begin position="20"/>
        <end position="39"/>
    </location>
</feature>
<feature type="compositionally biased region" description="Basic and acidic residues" evidence="1">
    <location>
        <begin position="64"/>
        <end position="74"/>
    </location>
</feature>
<dbReference type="InterPro" id="IPR045635">
    <property type="entry name" value="DUF6412"/>
</dbReference>
<keyword evidence="2" id="KW-0812">Transmembrane</keyword>
<sequence length="89" mass="9181">MTWLGALWWLVGMLTDAGPSALAGVLVVAALAAVVLLVVRQAQPGDDSDGIGLALRARAEKAGVPRYRDPDAPGRTRPRGPTARPLAAA</sequence>
<organism evidence="3 4">
    <name type="scientific">Paractinoplanes brasiliensis</name>
    <dbReference type="NCBI Taxonomy" id="52695"/>
    <lineage>
        <taxon>Bacteria</taxon>
        <taxon>Bacillati</taxon>
        <taxon>Actinomycetota</taxon>
        <taxon>Actinomycetes</taxon>
        <taxon>Micromonosporales</taxon>
        <taxon>Micromonosporaceae</taxon>
        <taxon>Paractinoplanes</taxon>
    </lineage>
</organism>